<name>A0ACC2LGM5_PERAE</name>
<dbReference type="EMBL" id="CM056816">
    <property type="protein sequence ID" value="KAJ8632390.1"/>
    <property type="molecule type" value="Genomic_DNA"/>
</dbReference>
<protein>
    <submittedName>
        <fullName evidence="1">Uncharacterized protein</fullName>
    </submittedName>
</protein>
<comment type="caution">
    <text evidence="1">The sequence shown here is derived from an EMBL/GenBank/DDBJ whole genome shotgun (WGS) entry which is preliminary data.</text>
</comment>
<sequence>MALTAERSAELRQGSSPATAVVFPARKLQRSPLFCISVWMPAMISTPTKISKQRDREPQIFFVSGEGDCEAKQSGSFGTKNWVAINALRLSPSLGTVNPRKPDLLPLGTNSDTNGSSVSSNAEPCKQILFFDLFFLRFLWPT</sequence>
<proteinExistence type="predicted"/>
<evidence type="ECO:0000313" key="1">
    <source>
        <dbReference type="EMBL" id="KAJ8632390.1"/>
    </source>
</evidence>
<accession>A0ACC2LGM5</accession>
<keyword evidence="2" id="KW-1185">Reference proteome</keyword>
<dbReference type="Proteomes" id="UP001234297">
    <property type="component" value="Chromosome 8"/>
</dbReference>
<organism evidence="1 2">
    <name type="scientific">Persea americana</name>
    <name type="common">Avocado</name>
    <dbReference type="NCBI Taxonomy" id="3435"/>
    <lineage>
        <taxon>Eukaryota</taxon>
        <taxon>Viridiplantae</taxon>
        <taxon>Streptophyta</taxon>
        <taxon>Embryophyta</taxon>
        <taxon>Tracheophyta</taxon>
        <taxon>Spermatophyta</taxon>
        <taxon>Magnoliopsida</taxon>
        <taxon>Magnoliidae</taxon>
        <taxon>Laurales</taxon>
        <taxon>Lauraceae</taxon>
        <taxon>Persea</taxon>
    </lineage>
</organism>
<gene>
    <name evidence="1" type="ORF">MRB53_025726</name>
</gene>
<reference evidence="1 2" key="1">
    <citation type="journal article" date="2022" name="Hortic Res">
        <title>A haplotype resolved chromosomal level avocado genome allows analysis of novel avocado genes.</title>
        <authorList>
            <person name="Nath O."/>
            <person name="Fletcher S.J."/>
            <person name="Hayward A."/>
            <person name="Shaw L.M."/>
            <person name="Masouleh A.K."/>
            <person name="Furtado A."/>
            <person name="Henry R.J."/>
            <person name="Mitter N."/>
        </authorList>
    </citation>
    <scope>NUCLEOTIDE SEQUENCE [LARGE SCALE GENOMIC DNA]</scope>
    <source>
        <strain evidence="2">cv. Hass</strain>
    </source>
</reference>
<evidence type="ECO:0000313" key="2">
    <source>
        <dbReference type="Proteomes" id="UP001234297"/>
    </source>
</evidence>